<comment type="function">
    <text evidence="1">Acyltransferase required for the direct transfer of medium- to long-chain fatty acyl moieties from a carrier protein (MbtL) on to the epsilon-amino group of lysine residue in the mycobactin core.</text>
</comment>
<protein>
    <recommendedName>
        <fullName evidence="3">Lysine N-acyltransferase MbtK</fullName>
    </recommendedName>
    <alternativeName>
        <fullName evidence="4">Mycobactin synthase protein K</fullName>
    </alternativeName>
</protein>
<evidence type="ECO:0000313" key="8">
    <source>
        <dbReference type="Proteomes" id="UP000595046"/>
    </source>
</evidence>
<dbReference type="PANTHER" id="PTHR31438">
    <property type="entry name" value="LYSINE N-ACYLTRANSFERASE C17G9.06C-RELATED"/>
    <property type="match status" value="1"/>
</dbReference>
<dbReference type="InterPro" id="IPR016181">
    <property type="entry name" value="Acyl_CoA_acyltransferase"/>
</dbReference>
<dbReference type="Pfam" id="PF13523">
    <property type="entry name" value="Acetyltransf_8"/>
    <property type="match status" value="1"/>
</dbReference>
<dbReference type="GO" id="GO:0019290">
    <property type="term" value="P:siderophore biosynthetic process"/>
    <property type="evidence" value="ECO:0007669"/>
    <property type="project" value="InterPro"/>
</dbReference>
<accession>A0A7T1WUD6</accession>
<name>A0A7T1WUD6_9ACTN</name>
<dbReference type="RefSeq" id="WP_197353322.1">
    <property type="nucleotide sequence ID" value="NZ_CP048882.1"/>
</dbReference>
<comment type="pathway">
    <text evidence="2">Siderophore biosynthesis; mycobactin biosynthesis.</text>
</comment>
<dbReference type="SUPFAM" id="SSF55729">
    <property type="entry name" value="Acyl-CoA N-acyltransferases (Nat)"/>
    <property type="match status" value="1"/>
</dbReference>
<evidence type="ECO:0000313" key="7">
    <source>
        <dbReference type="EMBL" id="QPP09551.1"/>
    </source>
</evidence>
<sequence>MSSARTNSGGATATVHTRTDPHLGRFALRPVDPAGDAELLHTWVTDPKSAFWLMQEASLTDVEREFMNIAASEHHDAYLGLHEGEPRFLMERYDPAHVELKGLYEAQTGDVGMHFLCAPTNTPLHGFTLAVITTVMDMLFADPDTRRVVVEPDVRNTAVHALNEAVGFRIERTIAKPEKDAYLSMCTREQFEDARKALETREAGGTRENPGETKNR</sequence>
<feature type="region of interest" description="Disordered" evidence="5">
    <location>
        <begin position="194"/>
        <end position="216"/>
    </location>
</feature>
<gene>
    <name evidence="7" type="ORF">G4Z16_27580</name>
</gene>
<dbReference type="SMART" id="SM01006">
    <property type="entry name" value="AlcB"/>
    <property type="match status" value="1"/>
</dbReference>
<dbReference type="UniPathway" id="UPA00011"/>
<keyword evidence="7" id="KW-0808">Transferase</keyword>
<evidence type="ECO:0000256" key="3">
    <source>
        <dbReference type="ARBA" id="ARBA00020586"/>
    </source>
</evidence>
<dbReference type="AlphaFoldDB" id="A0A7T1WUD6"/>
<organism evidence="7 8">
    <name type="scientific">Streptomyces bathyalis</name>
    <dbReference type="NCBI Taxonomy" id="2710756"/>
    <lineage>
        <taxon>Bacteria</taxon>
        <taxon>Bacillati</taxon>
        <taxon>Actinomycetota</taxon>
        <taxon>Actinomycetes</taxon>
        <taxon>Kitasatosporales</taxon>
        <taxon>Streptomycetaceae</taxon>
        <taxon>Streptomyces</taxon>
    </lineage>
</organism>
<feature type="domain" description="Acyltransferase MbtK/IucB-like conserved" evidence="6">
    <location>
        <begin position="29"/>
        <end position="76"/>
    </location>
</feature>
<evidence type="ECO:0000256" key="4">
    <source>
        <dbReference type="ARBA" id="ARBA00031122"/>
    </source>
</evidence>
<reference evidence="8" key="1">
    <citation type="submission" date="2020-02" db="EMBL/GenBank/DDBJ databases">
        <title>Streptomyces sp. ASO4wet.</title>
        <authorList>
            <person name="Risdian C."/>
            <person name="Landwehr W."/>
            <person name="Schupp P."/>
            <person name="Wink J."/>
        </authorList>
    </citation>
    <scope>NUCLEOTIDE SEQUENCE [LARGE SCALE GENOMIC DNA]</scope>
    <source>
        <strain evidence="8">ASO4wet</strain>
    </source>
</reference>
<dbReference type="InterPro" id="IPR019432">
    <property type="entry name" value="Acyltransferase_MbtK/IucB-like"/>
</dbReference>
<evidence type="ECO:0000256" key="5">
    <source>
        <dbReference type="SAM" id="MobiDB-lite"/>
    </source>
</evidence>
<proteinExistence type="predicted"/>
<dbReference type="Gene3D" id="3.40.630.30">
    <property type="match status" value="1"/>
</dbReference>
<dbReference type="GO" id="GO:0016410">
    <property type="term" value="F:N-acyltransferase activity"/>
    <property type="evidence" value="ECO:0007669"/>
    <property type="project" value="TreeGrafter"/>
</dbReference>
<keyword evidence="8" id="KW-1185">Reference proteome</keyword>
<evidence type="ECO:0000256" key="2">
    <source>
        <dbReference type="ARBA" id="ARBA00005102"/>
    </source>
</evidence>
<dbReference type="PANTHER" id="PTHR31438:SF1">
    <property type="entry name" value="LYSINE N-ACYLTRANSFERASE C17G9.06C-RELATED"/>
    <property type="match status" value="1"/>
</dbReference>
<dbReference type="EMBL" id="CP048882">
    <property type="protein sequence ID" value="QPP09551.1"/>
    <property type="molecule type" value="Genomic_DNA"/>
</dbReference>
<dbReference type="KEGG" id="sbat:G4Z16_27580"/>
<evidence type="ECO:0000256" key="1">
    <source>
        <dbReference type="ARBA" id="ARBA00003818"/>
    </source>
</evidence>
<dbReference type="Proteomes" id="UP000595046">
    <property type="component" value="Chromosome"/>
</dbReference>
<evidence type="ECO:0000259" key="6">
    <source>
        <dbReference type="SMART" id="SM01006"/>
    </source>
</evidence>